<accession>A0AAD8AAG8</accession>
<reference evidence="1" key="2">
    <citation type="submission" date="2023-05" db="EMBL/GenBank/DDBJ databases">
        <authorList>
            <person name="Fouks B."/>
        </authorList>
    </citation>
    <scope>NUCLEOTIDE SEQUENCE</scope>
    <source>
        <strain evidence="1">Stay&amp;Tobe</strain>
        <tissue evidence="1">Testes</tissue>
    </source>
</reference>
<keyword evidence="2" id="KW-1185">Reference proteome</keyword>
<feature type="non-terminal residue" evidence="1">
    <location>
        <position position="165"/>
    </location>
</feature>
<reference evidence="1" key="1">
    <citation type="journal article" date="2023" name="IScience">
        <title>Live-bearing cockroach genome reveals convergent evolutionary mechanisms linked to viviparity in insects and beyond.</title>
        <authorList>
            <person name="Fouks B."/>
            <person name="Harrison M.C."/>
            <person name="Mikhailova A.A."/>
            <person name="Marchal E."/>
            <person name="English S."/>
            <person name="Carruthers M."/>
            <person name="Jennings E.C."/>
            <person name="Chiamaka E.L."/>
            <person name="Frigard R.A."/>
            <person name="Pippel M."/>
            <person name="Attardo G.M."/>
            <person name="Benoit J.B."/>
            <person name="Bornberg-Bauer E."/>
            <person name="Tobe S.S."/>
        </authorList>
    </citation>
    <scope>NUCLEOTIDE SEQUENCE</scope>
    <source>
        <strain evidence="1">Stay&amp;Tobe</strain>
    </source>
</reference>
<comment type="caution">
    <text evidence="1">The sequence shown here is derived from an EMBL/GenBank/DDBJ whole genome shotgun (WGS) entry which is preliminary data.</text>
</comment>
<dbReference type="Proteomes" id="UP001233999">
    <property type="component" value="Unassembled WGS sequence"/>
</dbReference>
<gene>
    <name evidence="1" type="ORF">L9F63_013270</name>
</gene>
<evidence type="ECO:0000313" key="2">
    <source>
        <dbReference type="Proteomes" id="UP001233999"/>
    </source>
</evidence>
<organism evidence="1 2">
    <name type="scientific">Diploptera punctata</name>
    <name type="common">Pacific beetle cockroach</name>
    <dbReference type="NCBI Taxonomy" id="6984"/>
    <lineage>
        <taxon>Eukaryota</taxon>
        <taxon>Metazoa</taxon>
        <taxon>Ecdysozoa</taxon>
        <taxon>Arthropoda</taxon>
        <taxon>Hexapoda</taxon>
        <taxon>Insecta</taxon>
        <taxon>Pterygota</taxon>
        <taxon>Neoptera</taxon>
        <taxon>Polyneoptera</taxon>
        <taxon>Dictyoptera</taxon>
        <taxon>Blattodea</taxon>
        <taxon>Blaberoidea</taxon>
        <taxon>Blaberidae</taxon>
        <taxon>Diplopterinae</taxon>
        <taxon>Diploptera</taxon>
    </lineage>
</organism>
<dbReference type="AlphaFoldDB" id="A0AAD8AAG8"/>
<dbReference type="EMBL" id="JASPKZ010002332">
    <property type="protein sequence ID" value="KAJ9595505.1"/>
    <property type="molecule type" value="Genomic_DNA"/>
</dbReference>
<evidence type="ECO:0000313" key="1">
    <source>
        <dbReference type="EMBL" id="KAJ9595505.1"/>
    </source>
</evidence>
<sequence length="165" mass="18879">FTTSLSECFYKLSQPPVSSFTRIIVNKSVTYPAVTICRYPSYKSNVLKRYNLNSVKNHPDYDNFPFQNVTLEKLWQQATYREDEVVQLAALATLKTNVKIKSTYSLTWGRCHTVLPLIQTTASGIYNGFTIMLNEIGDTGDLTETTKTDPEIGWYIFYILLQNHG</sequence>
<protein>
    <submittedName>
        <fullName evidence="1">Uncharacterized protein</fullName>
    </submittedName>
</protein>
<proteinExistence type="predicted"/>
<name>A0AAD8AAG8_DIPPU</name>